<keyword evidence="3" id="KW-1185">Reference proteome</keyword>
<comment type="caution">
    <text evidence="2">The sequence shown here is derived from an EMBL/GenBank/DDBJ whole genome shotgun (WGS) entry which is preliminary data.</text>
</comment>
<dbReference type="Proteomes" id="UP000076023">
    <property type="component" value="Unassembled WGS sequence"/>
</dbReference>
<dbReference type="PANTHER" id="PTHR35800:SF1">
    <property type="entry name" value="RNA-BINDING PROTEIN KHPB"/>
    <property type="match status" value="1"/>
</dbReference>
<dbReference type="AlphaFoldDB" id="A0A146G8W4"/>
<dbReference type="RefSeq" id="WP_075079423.1">
    <property type="nucleotide sequence ID" value="NZ_BDCO01000002.1"/>
</dbReference>
<name>A0A146G8W4_TERSA</name>
<dbReference type="OrthoDB" id="9794483at2"/>
<evidence type="ECO:0000313" key="3">
    <source>
        <dbReference type="Proteomes" id="UP000076023"/>
    </source>
</evidence>
<dbReference type="PROSITE" id="PS51061">
    <property type="entry name" value="R3H"/>
    <property type="match status" value="1"/>
</dbReference>
<gene>
    <name evidence="2" type="ORF">TSACC_22141</name>
</gene>
<dbReference type="STRING" id="690879.TSACC_22141"/>
<dbReference type="InterPro" id="IPR001374">
    <property type="entry name" value="R3H_dom"/>
</dbReference>
<protein>
    <submittedName>
        <fullName evidence="2">SpoIIIJ-associated protein</fullName>
    </submittedName>
</protein>
<dbReference type="InterPro" id="IPR038008">
    <property type="entry name" value="Jag_KH"/>
</dbReference>
<dbReference type="Gene3D" id="3.30.300.20">
    <property type="match status" value="1"/>
</dbReference>
<reference evidence="3" key="1">
    <citation type="journal article" date="2017" name="Genome Announc.">
        <title>Draft Genome Sequence of Terrimicrobium sacchariphilum NM-5T, a Facultative Anaerobic Soil Bacterium of the Class Spartobacteria.</title>
        <authorList>
            <person name="Qiu Y.L."/>
            <person name="Tourlousse D.M."/>
            <person name="Matsuura N."/>
            <person name="Ohashi A."/>
            <person name="Sekiguchi Y."/>
        </authorList>
    </citation>
    <scope>NUCLEOTIDE SEQUENCE [LARGE SCALE GENOMIC DNA]</scope>
    <source>
        <strain evidence="3">NM-5</strain>
    </source>
</reference>
<sequence>MSTPLNARDLLDTMLGYLGFVFEIEEQERDGHLVLQIYTHEADRLIGKRDQVMDDLQYLLNRMLQTADPQARRVIVDVEHHRAMRDDALVEKMKHLAEAVKTTGRPIQTEPLNSYDRYVVHNVFKDDPEVATWSPPDDAKVKRITLRLRKKTA</sequence>
<evidence type="ECO:0000259" key="1">
    <source>
        <dbReference type="PROSITE" id="PS51061"/>
    </source>
</evidence>
<accession>A0A146G8W4</accession>
<proteinExistence type="predicted"/>
<evidence type="ECO:0000313" key="2">
    <source>
        <dbReference type="EMBL" id="GAT33723.1"/>
    </source>
</evidence>
<dbReference type="GO" id="GO:0003723">
    <property type="term" value="F:RNA binding"/>
    <property type="evidence" value="ECO:0007669"/>
    <property type="project" value="InterPro"/>
</dbReference>
<dbReference type="PANTHER" id="PTHR35800">
    <property type="entry name" value="PROTEIN JAG"/>
    <property type="match status" value="1"/>
</dbReference>
<dbReference type="InterPro" id="IPR039247">
    <property type="entry name" value="KhpB"/>
</dbReference>
<dbReference type="InterPro" id="IPR015946">
    <property type="entry name" value="KH_dom-like_a/b"/>
</dbReference>
<dbReference type="CDD" id="cd02414">
    <property type="entry name" value="KH-II_Jag"/>
    <property type="match status" value="1"/>
</dbReference>
<feature type="domain" description="R3H" evidence="1">
    <location>
        <begin position="83"/>
        <end position="150"/>
    </location>
</feature>
<dbReference type="InterPro" id="IPR036867">
    <property type="entry name" value="R3H_dom_sf"/>
</dbReference>
<dbReference type="InParanoid" id="A0A146G8W4"/>
<dbReference type="Gene3D" id="3.30.1370.50">
    <property type="entry name" value="R3H-like domain"/>
    <property type="match status" value="1"/>
</dbReference>
<dbReference type="Pfam" id="PF01424">
    <property type="entry name" value="R3H"/>
    <property type="match status" value="1"/>
</dbReference>
<dbReference type="EMBL" id="BDCO01000002">
    <property type="protein sequence ID" value="GAT33723.1"/>
    <property type="molecule type" value="Genomic_DNA"/>
</dbReference>
<organism evidence="2 3">
    <name type="scientific">Terrimicrobium sacchariphilum</name>
    <dbReference type="NCBI Taxonomy" id="690879"/>
    <lineage>
        <taxon>Bacteria</taxon>
        <taxon>Pseudomonadati</taxon>
        <taxon>Verrucomicrobiota</taxon>
        <taxon>Terrimicrobiia</taxon>
        <taxon>Terrimicrobiales</taxon>
        <taxon>Terrimicrobiaceae</taxon>
        <taxon>Terrimicrobium</taxon>
    </lineage>
</organism>